<dbReference type="RefSeq" id="WP_127724868.1">
    <property type="nucleotide sequence ID" value="NZ_RLIH01000011.1"/>
</dbReference>
<feature type="signal peptide" evidence="1">
    <location>
        <begin position="1"/>
        <end position="27"/>
    </location>
</feature>
<comment type="caution">
    <text evidence="2">The sequence shown here is derived from an EMBL/GenBank/DDBJ whole genome shotgun (WGS) entry which is preliminary data.</text>
</comment>
<keyword evidence="1" id="KW-0732">Signal</keyword>
<dbReference type="PANTHER" id="PTHR40590">
    <property type="entry name" value="CYTOPLASMIC PROTEIN-RELATED"/>
    <property type="match status" value="1"/>
</dbReference>
<dbReference type="OrthoDB" id="357294at2"/>
<protein>
    <submittedName>
        <fullName evidence="2">TraB/GumN family protein</fullName>
    </submittedName>
</protein>
<organism evidence="2 3">
    <name type="scientific">Anaerosphaera multitolerans</name>
    <dbReference type="NCBI Taxonomy" id="2487351"/>
    <lineage>
        <taxon>Bacteria</taxon>
        <taxon>Bacillati</taxon>
        <taxon>Bacillota</taxon>
        <taxon>Tissierellia</taxon>
        <taxon>Tissierellales</taxon>
        <taxon>Peptoniphilaceae</taxon>
        <taxon>Anaerosphaera</taxon>
    </lineage>
</organism>
<dbReference type="Pfam" id="PF01963">
    <property type="entry name" value="TraB_PrgY_gumN"/>
    <property type="match status" value="1"/>
</dbReference>
<sequence length="443" mass="50890">MKLRNKFKKLPVLMALVFFLNINVIFAQEELQAPIVSDWSVLALDNAQKKGILPLSTSPIDYRENIKTEELKNLNDNTLEKLQSFSLQPSKEFKPLELKNNLTREDVLINIFNIIGTYDEEIGESTDPIKFLQEKNILVGNGENLQLDRAASYEESATFYNRAVDYLAYKNNLGSKGYFYKAENKGNIVYMLGSIHLGSNDMYPLKKEIVDAFYNSDELYVEVDISNEESSYMADLMPRTDGTTLKDDLGEEVYSKLKKYMDNYEIPEENYNNLKLWAAYNQISNIPIFVNQPLGTSLGIDSHFISHAKLLGKPVKELESIKLQADTLASYDENEYKKMLIDLIEDLDENGEKNHIDSLNYMYKAWIDGNEEYMKLSSDPNNPFSQLLLKDRDPKMADQIEEMLNSEEGKTYFVVVGSLHYVPDNSVLKYLEDKGFEIVNLNN</sequence>
<reference evidence="2 3" key="1">
    <citation type="submission" date="2018-11" db="EMBL/GenBank/DDBJ databases">
        <title>Genome sequencing and assembly of Anaerosphaera sp. nov., GS7-6-2.</title>
        <authorList>
            <person name="Rettenmaier R."/>
            <person name="Liebl W."/>
            <person name="Zverlov V."/>
        </authorList>
    </citation>
    <scope>NUCLEOTIDE SEQUENCE [LARGE SCALE GENOMIC DNA]</scope>
    <source>
        <strain evidence="2 3">GS7-6-2</strain>
    </source>
</reference>
<feature type="chain" id="PRO_5019333741" evidence="1">
    <location>
        <begin position="28"/>
        <end position="443"/>
    </location>
</feature>
<evidence type="ECO:0000313" key="2">
    <source>
        <dbReference type="EMBL" id="RVU54336.1"/>
    </source>
</evidence>
<dbReference type="Proteomes" id="UP000288812">
    <property type="component" value="Unassembled WGS sequence"/>
</dbReference>
<accession>A0A437S602</accession>
<dbReference type="AlphaFoldDB" id="A0A437S602"/>
<evidence type="ECO:0000313" key="3">
    <source>
        <dbReference type="Proteomes" id="UP000288812"/>
    </source>
</evidence>
<name>A0A437S602_9FIRM</name>
<dbReference type="PANTHER" id="PTHR40590:SF1">
    <property type="entry name" value="CYTOPLASMIC PROTEIN"/>
    <property type="match status" value="1"/>
</dbReference>
<evidence type="ECO:0000256" key="1">
    <source>
        <dbReference type="SAM" id="SignalP"/>
    </source>
</evidence>
<dbReference type="InterPro" id="IPR047111">
    <property type="entry name" value="YbaP-like"/>
</dbReference>
<proteinExistence type="predicted"/>
<dbReference type="CDD" id="cd14789">
    <property type="entry name" value="Tiki"/>
    <property type="match status" value="1"/>
</dbReference>
<dbReference type="InterPro" id="IPR002816">
    <property type="entry name" value="TraB/PrgY/GumN_fam"/>
</dbReference>
<gene>
    <name evidence="2" type="ORF">EF514_07775</name>
</gene>
<keyword evidence="3" id="KW-1185">Reference proteome</keyword>
<dbReference type="EMBL" id="RLIH01000011">
    <property type="protein sequence ID" value="RVU54336.1"/>
    <property type="molecule type" value="Genomic_DNA"/>
</dbReference>